<dbReference type="Pfam" id="PF04365">
    <property type="entry name" value="BrnT_toxin"/>
    <property type="match status" value="1"/>
</dbReference>
<dbReference type="InterPro" id="IPR007460">
    <property type="entry name" value="BrnT_toxin"/>
</dbReference>
<protein>
    <recommendedName>
        <fullName evidence="3">BrnT family toxin</fullName>
    </recommendedName>
</protein>
<dbReference type="EMBL" id="BPRB01000356">
    <property type="protein sequence ID" value="GJE62613.1"/>
    <property type="molecule type" value="Genomic_DNA"/>
</dbReference>
<evidence type="ECO:0000313" key="2">
    <source>
        <dbReference type="Proteomes" id="UP001055057"/>
    </source>
</evidence>
<proteinExistence type="predicted"/>
<name>A0ABQ4U6E1_9HYPH</name>
<gene>
    <name evidence="1" type="ORF">MPOCJGCO_4746</name>
</gene>
<reference evidence="1" key="1">
    <citation type="journal article" date="2021" name="Front. Microbiol.">
        <title>Comprehensive Comparative Genomics and Phenotyping of Methylobacterium Species.</title>
        <authorList>
            <person name="Alessa O."/>
            <person name="Ogura Y."/>
            <person name="Fujitani Y."/>
            <person name="Takami H."/>
            <person name="Hayashi T."/>
            <person name="Sahin N."/>
            <person name="Tani A."/>
        </authorList>
    </citation>
    <scope>NUCLEOTIDE SEQUENCE</scope>
    <source>
        <strain evidence="1">DSM 23632</strain>
    </source>
</reference>
<dbReference type="Proteomes" id="UP001055057">
    <property type="component" value="Unassembled WGS sequence"/>
</dbReference>
<comment type="caution">
    <text evidence="1">The sequence shown here is derived from an EMBL/GenBank/DDBJ whole genome shotgun (WGS) entry which is preliminary data.</text>
</comment>
<sequence>MLFTCGQPKRHANIAKHGLDLAEFETAFSFDRFLNIPARPSRTGRARFKLIGTWHGQTVVVAIVSLLGSEAIDVVSVRRAGRKERAAYDQA</sequence>
<keyword evidence="2" id="KW-1185">Reference proteome</keyword>
<evidence type="ECO:0000313" key="1">
    <source>
        <dbReference type="EMBL" id="GJE62613.1"/>
    </source>
</evidence>
<dbReference type="InterPro" id="IPR038573">
    <property type="entry name" value="BrnT_sf"/>
</dbReference>
<organism evidence="1 2">
    <name type="scientific">Methylobacterium trifolii</name>
    <dbReference type="NCBI Taxonomy" id="1003092"/>
    <lineage>
        <taxon>Bacteria</taxon>
        <taxon>Pseudomonadati</taxon>
        <taxon>Pseudomonadota</taxon>
        <taxon>Alphaproteobacteria</taxon>
        <taxon>Hyphomicrobiales</taxon>
        <taxon>Methylobacteriaceae</taxon>
        <taxon>Methylobacterium</taxon>
    </lineage>
</organism>
<reference evidence="1" key="2">
    <citation type="submission" date="2021-08" db="EMBL/GenBank/DDBJ databases">
        <authorList>
            <person name="Tani A."/>
            <person name="Ola A."/>
            <person name="Ogura Y."/>
            <person name="Katsura K."/>
            <person name="Hayashi T."/>
        </authorList>
    </citation>
    <scope>NUCLEOTIDE SEQUENCE</scope>
    <source>
        <strain evidence="1">DSM 23632</strain>
    </source>
</reference>
<accession>A0ABQ4U6E1</accession>
<dbReference type="Gene3D" id="3.10.450.530">
    <property type="entry name" value="Ribonuclease toxin, BrnT, of type II toxin-antitoxin system"/>
    <property type="match status" value="1"/>
</dbReference>
<evidence type="ECO:0008006" key="3">
    <source>
        <dbReference type="Google" id="ProtNLM"/>
    </source>
</evidence>